<comment type="subcellular location">
    <subcellularLocation>
        <location evidence="5">Cytoplasm</location>
    </subcellularLocation>
</comment>
<dbReference type="GO" id="GO:0052908">
    <property type="term" value="F:16S rRNA (adenine(1518)-N(6)/adenine(1519)-N(6))-dimethyltransferase activity"/>
    <property type="evidence" value="ECO:0007669"/>
    <property type="project" value="UniProtKB-EC"/>
</dbReference>
<organism evidence="8 10">
    <name type="scientific">Catenibacterium mitsuokai</name>
    <dbReference type="NCBI Taxonomy" id="100886"/>
    <lineage>
        <taxon>Bacteria</taxon>
        <taxon>Bacillati</taxon>
        <taxon>Bacillota</taxon>
        <taxon>Erysipelotrichia</taxon>
        <taxon>Erysipelotrichales</taxon>
        <taxon>Coprobacillaceae</taxon>
        <taxon>Catenibacterium</taxon>
    </lineage>
</organism>
<feature type="binding site" evidence="5 6">
    <location>
        <position position="125"/>
    </location>
    <ligand>
        <name>S-adenosyl-L-methionine</name>
        <dbReference type="ChEBI" id="CHEBI:59789"/>
    </ligand>
</feature>
<feature type="binding site" evidence="5 6">
    <location>
        <position position="28"/>
    </location>
    <ligand>
        <name>S-adenosyl-L-methionine</name>
        <dbReference type="ChEBI" id="CHEBI:59789"/>
    </ligand>
</feature>
<dbReference type="InterPro" id="IPR020598">
    <property type="entry name" value="rRNA_Ade_methylase_Trfase_N"/>
</dbReference>
<feature type="binding site" evidence="5 6">
    <location>
        <position position="76"/>
    </location>
    <ligand>
        <name>S-adenosyl-L-methionine</name>
        <dbReference type="ChEBI" id="CHEBI:59789"/>
    </ligand>
</feature>
<name>A0AAW4MUN8_9FIRM</name>
<dbReference type="InterPro" id="IPR001737">
    <property type="entry name" value="KsgA/Erm"/>
</dbReference>
<dbReference type="PANTHER" id="PTHR11727:SF7">
    <property type="entry name" value="DIMETHYLADENOSINE TRANSFERASE-RELATED"/>
    <property type="match status" value="1"/>
</dbReference>
<evidence type="ECO:0000256" key="4">
    <source>
        <dbReference type="ARBA" id="ARBA00022691"/>
    </source>
</evidence>
<proteinExistence type="inferred from homology"/>
<dbReference type="GO" id="GO:0003723">
    <property type="term" value="F:RNA binding"/>
    <property type="evidence" value="ECO:0007669"/>
    <property type="project" value="UniProtKB-UniRule"/>
</dbReference>
<dbReference type="EMBL" id="JAHOEF010000071">
    <property type="protein sequence ID" value="MBV3383387.1"/>
    <property type="molecule type" value="Genomic_DNA"/>
</dbReference>
<evidence type="ECO:0000256" key="3">
    <source>
        <dbReference type="ARBA" id="ARBA00022679"/>
    </source>
</evidence>
<keyword evidence="4 5" id="KW-0949">S-adenosyl-L-methionine</keyword>
<keyword evidence="5 6" id="KW-0694">RNA-binding</keyword>
<dbReference type="NCBIfam" id="TIGR00755">
    <property type="entry name" value="ksgA"/>
    <property type="match status" value="1"/>
</dbReference>
<feature type="domain" description="Ribosomal RNA adenine methylase transferase N-terminal" evidence="7">
    <location>
        <begin position="35"/>
        <end position="206"/>
    </location>
</feature>
<evidence type="ECO:0000256" key="6">
    <source>
        <dbReference type="PROSITE-ProRule" id="PRU01026"/>
    </source>
</evidence>
<dbReference type="EMBL" id="JAHOEL010000068">
    <property type="protein sequence ID" value="MBV3393379.1"/>
    <property type="molecule type" value="Genomic_DNA"/>
</dbReference>
<comment type="catalytic activity">
    <reaction evidence="5">
        <text>adenosine(1518)/adenosine(1519) in 16S rRNA + 4 S-adenosyl-L-methionine = N(6)-dimethyladenosine(1518)/N(6)-dimethyladenosine(1519) in 16S rRNA + 4 S-adenosyl-L-homocysteine + 4 H(+)</text>
        <dbReference type="Rhea" id="RHEA:19609"/>
        <dbReference type="Rhea" id="RHEA-COMP:10232"/>
        <dbReference type="Rhea" id="RHEA-COMP:10233"/>
        <dbReference type="ChEBI" id="CHEBI:15378"/>
        <dbReference type="ChEBI" id="CHEBI:57856"/>
        <dbReference type="ChEBI" id="CHEBI:59789"/>
        <dbReference type="ChEBI" id="CHEBI:74411"/>
        <dbReference type="ChEBI" id="CHEBI:74493"/>
        <dbReference type="EC" id="2.1.1.182"/>
    </reaction>
</comment>
<evidence type="ECO:0000313" key="11">
    <source>
        <dbReference type="Proteomes" id="UP001197492"/>
    </source>
</evidence>
<evidence type="ECO:0000256" key="1">
    <source>
        <dbReference type="ARBA" id="ARBA00022552"/>
    </source>
</evidence>
<evidence type="ECO:0000259" key="7">
    <source>
        <dbReference type="SMART" id="SM00650"/>
    </source>
</evidence>
<reference evidence="8 11" key="1">
    <citation type="submission" date="2021-06" db="EMBL/GenBank/DDBJ databases">
        <title>Collection of gut derived symbiotic bacterial strains cultured from healthy donors.</title>
        <authorList>
            <person name="Lin H."/>
            <person name="Littmann E."/>
            <person name="Pamer E.G."/>
        </authorList>
    </citation>
    <scope>NUCLEOTIDE SEQUENCE</scope>
    <source>
        <strain evidence="9 11">MSK.21.70</strain>
        <strain evidence="8">MSK.21.82</strain>
    </source>
</reference>
<feature type="binding site" evidence="5 6">
    <location>
        <position position="30"/>
    </location>
    <ligand>
        <name>S-adenosyl-L-methionine</name>
        <dbReference type="ChEBI" id="CHEBI:59789"/>
    </ligand>
</feature>
<dbReference type="PANTHER" id="PTHR11727">
    <property type="entry name" value="DIMETHYLADENOSINE TRANSFERASE"/>
    <property type="match status" value="1"/>
</dbReference>
<dbReference type="Proteomes" id="UP001196408">
    <property type="component" value="Unassembled WGS sequence"/>
</dbReference>
<gene>
    <name evidence="5 8" type="primary">rsmA</name>
    <name evidence="5" type="synonym">ksgA</name>
    <name evidence="8" type="ORF">KSV97_09230</name>
    <name evidence="9" type="ORF">KSW06_08980</name>
</gene>
<keyword evidence="3 5" id="KW-0808">Transferase</keyword>
<dbReference type="HAMAP" id="MF_00607">
    <property type="entry name" value="16SrRNA_methyltr_A"/>
    <property type="match status" value="1"/>
</dbReference>
<keyword evidence="5" id="KW-0963">Cytoplasm</keyword>
<keyword evidence="1 5" id="KW-0698">rRNA processing</keyword>
<keyword evidence="2 5" id="KW-0489">Methyltransferase</keyword>
<comment type="similarity">
    <text evidence="5">Belongs to the class I-like SAM-binding methyltransferase superfamily. rRNA adenine N(6)-methyltransferase family. RsmA subfamily.</text>
</comment>
<keyword evidence="11" id="KW-1185">Reference proteome</keyword>
<dbReference type="InterPro" id="IPR020596">
    <property type="entry name" value="rRNA_Ade_Mease_Trfase_CS"/>
</dbReference>
<dbReference type="Proteomes" id="UP001197492">
    <property type="component" value="Unassembled WGS sequence"/>
</dbReference>
<dbReference type="EC" id="2.1.1.182" evidence="5"/>
<dbReference type="SMART" id="SM00650">
    <property type="entry name" value="rADc"/>
    <property type="match status" value="1"/>
</dbReference>
<protein>
    <recommendedName>
        <fullName evidence="5">Ribosomal RNA small subunit methyltransferase A</fullName>
        <ecNumber evidence="5">2.1.1.182</ecNumber>
    </recommendedName>
    <alternativeName>
        <fullName evidence="5">16S rRNA (adenine(1518)-N(6)/adenine(1519)-N(6))-dimethyltransferase</fullName>
    </alternativeName>
    <alternativeName>
        <fullName evidence="5">16S rRNA dimethyladenosine transferase</fullName>
    </alternativeName>
    <alternativeName>
        <fullName evidence="5">16S rRNA dimethylase</fullName>
    </alternativeName>
    <alternativeName>
        <fullName evidence="5">S-adenosylmethionine-6-N', N'-adenosyl(rRNA) dimethyltransferase</fullName>
    </alternativeName>
</protein>
<evidence type="ECO:0000313" key="8">
    <source>
        <dbReference type="EMBL" id="MBV3383387.1"/>
    </source>
</evidence>
<dbReference type="RefSeq" id="WP_217748087.1">
    <property type="nucleotide sequence ID" value="NZ_JAHOEB010000071.1"/>
</dbReference>
<sequence length="272" mass="30852">MENIAKKSNTEFILNTFNLKPSKKYGQNFLVDPGIIQSIADHASLDKETAVIEIGPGIGALTEQISNKAGKVLCFEIDERLKEVLSFSLEGRDNVEIIFQDFMKADLEEACNKLKDYKDICVVTNLPYYITSKIITKIVSSSTPINRLVAMVQKEVALKLCSEEKSPLKMMIDYVGDVQYELNVPRHVFMPAPHVDSAVISIHKERVISQELIDLIEASYTAKRKTLYNNLKSLYHDQTKELLESCGIPANKRAEELNIDDYIRILERSHKL</sequence>
<feature type="binding site" evidence="5 6">
    <location>
        <position position="101"/>
    </location>
    <ligand>
        <name>S-adenosyl-L-methionine</name>
        <dbReference type="ChEBI" id="CHEBI:59789"/>
    </ligand>
</feature>
<comment type="function">
    <text evidence="5">Specifically dimethylates two adjacent adenosines (A1518 and A1519) in the loop of a conserved hairpin near the 3'-end of 16S rRNA in the 30S particle. May play a critical role in biogenesis of 30S subunits.</text>
</comment>
<dbReference type="GO" id="GO:0005737">
    <property type="term" value="C:cytoplasm"/>
    <property type="evidence" value="ECO:0007669"/>
    <property type="project" value="UniProtKB-SubCell"/>
</dbReference>
<dbReference type="Pfam" id="PF00398">
    <property type="entry name" value="RrnaAD"/>
    <property type="match status" value="1"/>
</dbReference>
<evidence type="ECO:0000256" key="5">
    <source>
        <dbReference type="HAMAP-Rule" id="MF_00607"/>
    </source>
</evidence>
<evidence type="ECO:0000256" key="2">
    <source>
        <dbReference type="ARBA" id="ARBA00022603"/>
    </source>
</evidence>
<feature type="binding site" evidence="5 6">
    <location>
        <position position="55"/>
    </location>
    <ligand>
        <name>S-adenosyl-L-methionine</name>
        <dbReference type="ChEBI" id="CHEBI:59789"/>
    </ligand>
</feature>
<evidence type="ECO:0000313" key="9">
    <source>
        <dbReference type="EMBL" id="MBV3393379.1"/>
    </source>
</evidence>
<dbReference type="InterPro" id="IPR011530">
    <property type="entry name" value="rRNA_adenine_dimethylase"/>
</dbReference>
<accession>A0AAW4MUN8</accession>
<comment type="caution">
    <text evidence="8">The sequence shown here is derived from an EMBL/GenBank/DDBJ whole genome shotgun (WGS) entry which is preliminary data.</text>
</comment>
<evidence type="ECO:0000313" key="10">
    <source>
        <dbReference type="Proteomes" id="UP001196408"/>
    </source>
</evidence>
<dbReference type="PROSITE" id="PS51689">
    <property type="entry name" value="SAM_RNA_A_N6_MT"/>
    <property type="match status" value="1"/>
</dbReference>
<dbReference type="PROSITE" id="PS01131">
    <property type="entry name" value="RRNA_A_DIMETH"/>
    <property type="match status" value="1"/>
</dbReference>
<dbReference type="AlphaFoldDB" id="A0AAW4MUN8"/>